<dbReference type="InterPro" id="IPR046433">
    <property type="entry name" value="ActCoA_hydro"/>
</dbReference>
<dbReference type="InterPro" id="IPR026888">
    <property type="entry name" value="AcetylCoA_hyd_C"/>
</dbReference>
<proteinExistence type="predicted"/>
<protein>
    <recommendedName>
        <fullName evidence="1">Acetyl-CoA hydrolase/transferase C-terminal domain-containing protein</fullName>
    </recommendedName>
</protein>
<dbReference type="GO" id="GO:0008775">
    <property type="term" value="F:acetate CoA-transferase activity"/>
    <property type="evidence" value="ECO:0007669"/>
    <property type="project" value="InterPro"/>
</dbReference>
<organism evidence="2 3">
    <name type="scientific">Parasphingorhabdus halotolerans</name>
    <dbReference type="NCBI Taxonomy" id="2725558"/>
    <lineage>
        <taxon>Bacteria</taxon>
        <taxon>Pseudomonadati</taxon>
        <taxon>Pseudomonadota</taxon>
        <taxon>Alphaproteobacteria</taxon>
        <taxon>Sphingomonadales</taxon>
        <taxon>Sphingomonadaceae</taxon>
        <taxon>Parasphingorhabdus</taxon>
    </lineage>
</organism>
<dbReference type="InterPro" id="IPR037171">
    <property type="entry name" value="NagB/RpiA_transferase-like"/>
</dbReference>
<evidence type="ECO:0000313" key="2">
    <source>
        <dbReference type="EMBL" id="QJB70865.1"/>
    </source>
</evidence>
<keyword evidence="3" id="KW-1185">Reference proteome</keyword>
<dbReference type="PANTHER" id="PTHR21432:SF20">
    <property type="entry name" value="ACETYL-COA HYDROLASE"/>
    <property type="match status" value="1"/>
</dbReference>
<feature type="domain" description="Acetyl-CoA hydrolase/transferase C-terminal" evidence="1">
    <location>
        <begin position="10"/>
        <end position="54"/>
    </location>
</feature>
<dbReference type="Gene3D" id="3.40.1080.20">
    <property type="entry name" value="Acetyl-CoA hydrolase/transferase C-terminal domain"/>
    <property type="match status" value="1"/>
</dbReference>
<name>A0A6H2DSC8_9SPHN</name>
<evidence type="ECO:0000313" key="3">
    <source>
        <dbReference type="Proteomes" id="UP000501600"/>
    </source>
</evidence>
<dbReference type="Pfam" id="PF13336">
    <property type="entry name" value="AcetylCoA_hyd_C"/>
    <property type="match status" value="1"/>
</dbReference>
<dbReference type="KEGG" id="phao:HF685_13955"/>
<dbReference type="InterPro" id="IPR038460">
    <property type="entry name" value="AcetylCoA_hyd_C_sf"/>
</dbReference>
<gene>
    <name evidence="2" type="ORF">HF685_13955</name>
</gene>
<dbReference type="PANTHER" id="PTHR21432">
    <property type="entry name" value="ACETYL-COA HYDROLASE-RELATED"/>
    <property type="match status" value="1"/>
</dbReference>
<accession>A0A6H2DSC8</accession>
<dbReference type="SUPFAM" id="SSF100950">
    <property type="entry name" value="NagB/RpiA/CoA transferase-like"/>
    <property type="match status" value="1"/>
</dbReference>
<dbReference type="Proteomes" id="UP000501600">
    <property type="component" value="Chromosome"/>
</dbReference>
<reference evidence="2 3" key="1">
    <citation type="submission" date="2020-04" db="EMBL/GenBank/DDBJ databases">
        <title>Genome sequence for Sphingorhabdus sp. strain M1.</title>
        <authorList>
            <person name="Park S.-J."/>
        </authorList>
    </citation>
    <scope>NUCLEOTIDE SEQUENCE [LARGE SCALE GENOMIC DNA]</scope>
    <source>
        <strain evidence="2 3">JK6</strain>
    </source>
</reference>
<sequence length="57" mass="6351">MIDFPPLKAVAPRNDTHIIVTEYGRADLKGKTIHQRAEALVGLAHPKFRDELQDSLG</sequence>
<evidence type="ECO:0000259" key="1">
    <source>
        <dbReference type="Pfam" id="PF13336"/>
    </source>
</evidence>
<dbReference type="GO" id="GO:0006083">
    <property type="term" value="P:acetate metabolic process"/>
    <property type="evidence" value="ECO:0007669"/>
    <property type="project" value="InterPro"/>
</dbReference>
<dbReference type="AlphaFoldDB" id="A0A6H2DSC8"/>
<dbReference type="RefSeq" id="WP_168821542.1">
    <property type="nucleotide sequence ID" value="NZ_CP051217.1"/>
</dbReference>
<dbReference type="EMBL" id="CP051217">
    <property type="protein sequence ID" value="QJB70865.1"/>
    <property type="molecule type" value="Genomic_DNA"/>
</dbReference>